<proteinExistence type="predicted"/>
<keyword evidence="4" id="KW-0963">Cytoplasm</keyword>
<dbReference type="SUPFAM" id="SSF48371">
    <property type="entry name" value="ARM repeat"/>
    <property type="match status" value="2"/>
</dbReference>
<dbReference type="PROSITE" id="PS50077">
    <property type="entry name" value="HEAT_REPEAT"/>
    <property type="match status" value="1"/>
</dbReference>
<feature type="compositionally biased region" description="Acidic residues" evidence="9">
    <location>
        <begin position="307"/>
        <end position="321"/>
    </location>
</feature>
<evidence type="ECO:0000256" key="9">
    <source>
        <dbReference type="SAM" id="MobiDB-lite"/>
    </source>
</evidence>
<organism evidence="11 12">
    <name type="scientific">Gambusia affinis</name>
    <name type="common">Western mosquitofish</name>
    <name type="synonym">Heterandria affinis</name>
    <dbReference type="NCBI Taxonomy" id="33528"/>
    <lineage>
        <taxon>Eukaryota</taxon>
        <taxon>Metazoa</taxon>
        <taxon>Chordata</taxon>
        <taxon>Craniata</taxon>
        <taxon>Vertebrata</taxon>
        <taxon>Euteleostomi</taxon>
        <taxon>Actinopterygii</taxon>
        <taxon>Neopterygii</taxon>
        <taxon>Teleostei</taxon>
        <taxon>Neoteleostei</taxon>
        <taxon>Acanthomorphata</taxon>
        <taxon>Ovalentaria</taxon>
        <taxon>Atherinomorphae</taxon>
        <taxon>Cyprinodontiformes</taxon>
        <taxon>Poeciliidae</taxon>
        <taxon>Poeciliinae</taxon>
        <taxon>Gambusia</taxon>
    </lineage>
</organism>
<keyword evidence="6" id="KW-0653">Protein transport</keyword>
<dbReference type="AlphaFoldDB" id="A0A315VPB1"/>
<comment type="subcellular location">
    <subcellularLocation>
        <location evidence="2">Cytoplasm</location>
    </subcellularLocation>
    <subcellularLocation>
        <location evidence="1">Nucleus</location>
    </subcellularLocation>
</comment>
<dbReference type="InterPro" id="IPR011989">
    <property type="entry name" value="ARM-like"/>
</dbReference>
<dbReference type="Pfam" id="PF25780">
    <property type="entry name" value="TPR_IPO5"/>
    <property type="match status" value="1"/>
</dbReference>
<evidence type="ECO:0000256" key="6">
    <source>
        <dbReference type="ARBA" id="ARBA00022927"/>
    </source>
</evidence>
<dbReference type="InterPro" id="IPR016024">
    <property type="entry name" value="ARM-type_fold"/>
</dbReference>
<dbReference type="Gene3D" id="1.25.10.10">
    <property type="entry name" value="Leucine-rich Repeat Variant"/>
    <property type="match status" value="1"/>
</dbReference>
<accession>A0A315VPB1</accession>
<evidence type="ECO:0000256" key="5">
    <source>
        <dbReference type="ARBA" id="ARBA00022737"/>
    </source>
</evidence>
<protein>
    <recommendedName>
        <fullName evidence="10">Importin N-terminal domain-containing protein</fullName>
    </recommendedName>
</protein>
<evidence type="ECO:0000313" key="11">
    <source>
        <dbReference type="EMBL" id="PWA25009.1"/>
    </source>
</evidence>
<keyword evidence="3" id="KW-0813">Transport</keyword>
<keyword evidence="5" id="KW-0677">Repeat</keyword>
<dbReference type="GO" id="GO:0005737">
    <property type="term" value="C:cytoplasm"/>
    <property type="evidence" value="ECO:0007669"/>
    <property type="project" value="UniProtKB-SubCell"/>
</dbReference>
<feature type="repeat" description="HEAT" evidence="8">
    <location>
        <begin position="915"/>
        <end position="953"/>
    </location>
</feature>
<evidence type="ECO:0000313" key="12">
    <source>
        <dbReference type="Proteomes" id="UP000250572"/>
    </source>
</evidence>
<dbReference type="InterPro" id="IPR021133">
    <property type="entry name" value="HEAT_type_2"/>
</dbReference>
<dbReference type="InterPro" id="IPR057672">
    <property type="entry name" value="TPR_IPO4/5"/>
</dbReference>
<dbReference type="PROSITE" id="PS50166">
    <property type="entry name" value="IMPORTIN_B_NT"/>
    <property type="match status" value="1"/>
</dbReference>
<dbReference type="SMART" id="SM00913">
    <property type="entry name" value="IBN_N"/>
    <property type="match status" value="1"/>
</dbReference>
<dbReference type="GO" id="GO:0031267">
    <property type="term" value="F:small GTPase binding"/>
    <property type="evidence" value="ECO:0007669"/>
    <property type="project" value="InterPro"/>
</dbReference>
<dbReference type="PANTHER" id="PTHR10527">
    <property type="entry name" value="IMPORTIN BETA"/>
    <property type="match status" value="1"/>
</dbReference>
<evidence type="ECO:0000256" key="8">
    <source>
        <dbReference type="PROSITE-ProRule" id="PRU00103"/>
    </source>
</evidence>
<sequence>MIEELEQILIQLTQPDNAIIQQATVQLKQAFKDPAIIPALCAVMSGSQNPEIRQSAAVMLRLRVKKHWNKISPNDRESLKAVVLQAFSMESEHKVQHSLSQLCAMMVKHETPDRWPALLQLLNQSTKSSNPHDRRVGLLLLNKVIDSNPEPFKPHYCQLLHLFSTVLQDHSNPTALYYCILTLTAITAYTGTEEMKEMRAIIPSLILALKQLIKADENQAIESMEVLIELMEIEVSIIVPHIADIVRFCLEVGSDTTLSDSLRVKALSCVTFLIKLKSSSVLKLKLLNPILQSIFPILTAAPPPGEQDPEDEEDDGGEPNDSDNPKHGAAQVEMRDMIDTMALHMPPEKLFHQLVPLTQACLSSENPYQKKGGLMCLAVLAEGCADYIRSKMLSSVLQTVCQSLSDTNRVVRSAALFALGQFSEYLQPEVSKYCAELMPLLLGYLTSLNEAKIGHVTKAFYALENFMENLGSDIEPYLPTLMETMLSALRNAEDLKIKELAVSAIGAIANAAKELLVPYFPPVIESLKGFLITTTEEMRSLQNQSLDTLSVLARMIGKEVFSPLAAECIQLGLNLTDTIDDPDLRRCTYGLYSAVSTVSPESLIPHLTAVTTVMQLALKSNEGITAHLDEDKTFVLLDDDDDDDNGNNAGGKPEEDFLEDDSEADIHEVAGFSVENAYIDEKEDACEALGEIALSTGVAFQPFLESSFQQVFEMRDFPHEDVRRAALGALGQFCQAQHKVWTENCSETNHQALMKLLDVVIPCFVETVRMDRERPVVMGVLEAMNAVIKSCKEEAFRNPSHLKEISNVIRDVLKKKIACQDSSTDEADDEEQQAEFDAMLQEFAGEGIPLVTASVPADKFSPYLNDLLPLIMSKAKSSCTVADRSFSLGTIGEILHALVNVSGGRGVAGRLSIRLLPVLVAGVKDSDAEVRNNSVFGLGCLAQAAGPLVVSPRFRDSRVPLSGRFEWILNEMPCRDYPMMLSVFSNMLGKESDLRVIDNLCAALCRMIMSNVDAVPLEQVVTALATHLPLKEDQEENQTVFNCLTMLYKHNPVLVRVVKLIKPIVAASSHVVGHKDVDKGEPHSSVISAIDEQTQSTVVSLMKELAHKHGAEFQAAAASLPAEQQAKLGAAVASS</sequence>
<dbReference type="Pfam" id="PF25574">
    <property type="entry name" value="TPR_IMB1"/>
    <property type="match status" value="1"/>
</dbReference>
<feature type="domain" description="Importin N-terminal" evidence="10">
    <location>
        <begin position="23"/>
        <end position="89"/>
    </location>
</feature>
<evidence type="ECO:0000256" key="2">
    <source>
        <dbReference type="ARBA" id="ARBA00004496"/>
    </source>
</evidence>
<evidence type="ECO:0000256" key="3">
    <source>
        <dbReference type="ARBA" id="ARBA00022448"/>
    </source>
</evidence>
<dbReference type="InterPro" id="IPR040122">
    <property type="entry name" value="Importin_beta"/>
</dbReference>
<feature type="region of interest" description="Disordered" evidence="9">
    <location>
        <begin position="301"/>
        <end position="328"/>
    </location>
</feature>
<dbReference type="Pfam" id="PF03810">
    <property type="entry name" value="IBN_N"/>
    <property type="match status" value="1"/>
</dbReference>
<evidence type="ECO:0000259" key="10">
    <source>
        <dbReference type="PROSITE" id="PS50166"/>
    </source>
</evidence>
<evidence type="ECO:0000256" key="1">
    <source>
        <dbReference type="ARBA" id="ARBA00004123"/>
    </source>
</evidence>
<dbReference type="STRING" id="33528.ENSGAFP00000008248"/>
<dbReference type="InterPro" id="IPR001494">
    <property type="entry name" value="Importin-beta_N"/>
</dbReference>
<keyword evidence="7" id="KW-0539">Nucleus</keyword>
<feature type="region of interest" description="Disordered" evidence="9">
    <location>
        <begin position="637"/>
        <end position="657"/>
    </location>
</feature>
<comment type="caution">
    <text evidence="11">The sequence shown here is derived from an EMBL/GenBank/DDBJ whole genome shotgun (WGS) entry which is preliminary data.</text>
</comment>
<reference evidence="11 12" key="1">
    <citation type="journal article" date="2018" name="G3 (Bethesda)">
        <title>A High-Quality Reference Genome for the Invasive Mosquitofish Gambusia affinis Using a Chicago Library.</title>
        <authorList>
            <person name="Hoffberg S.L."/>
            <person name="Troendle N.J."/>
            <person name="Glenn T.C."/>
            <person name="Mahmud O."/>
            <person name="Louha S."/>
            <person name="Chalopin D."/>
            <person name="Bennetzen J.L."/>
            <person name="Mauricio R."/>
        </authorList>
    </citation>
    <scope>NUCLEOTIDE SEQUENCE [LARGE SCALE GENOMIC DNA]</scope>
    <source>
        <strain evidence="11">NE01/NJP1002.9</strain>
        <tissue evidence="11">Muscle</tissue>
    </source>
</reference>
<evidence type="ECO:0000256" key="7">
    <source>
        <dbReference type="ARBA" id="ARBA00023242"/>
    </source>
</evidence>
<keyword evidence="12" id="KW-1185">Reference proteome</keyword>
<dbReference type="InterPro" id="IPR058584">
    <property type="entry name" value="IMB1_TNPO1-like_TPR"/>
</dbReference>
<dbReference type="Proteomes" id="UP000250572">
    <property type="component" value="Unassembled WGS sequence"/>
</dbReference>
<dbReference type="EMBL" id="NHOQ01001369">
    <property type="protein sequence ID" value="PWA25009.1"/>
    <property type="molecule type" value="Genomic_DNA"/>
</dbReference>
<dbReference type="GO" id="GO:0006606">
    <property type="term" value="P:protein import into nucleus"/>
    <property type="evidence" value="ECO:0007669"/>
    <property type="project" value="InterPro"/>
</dbReference>
<name>A0A315VPB1_GAMAF</name>
<evidence type="ECO:0000256" key="4">
    <source>
        <dbReference type="ARBA" id="ARBA00022490"/>
    </source>
</evidence>
<gene>
    <name evidence="11" type="ORF">CCH79_00015984</name>
</gene>